<name>A0A0S4MI40_ECHMU</name>
<dbReference type="Proteomes" id="UP000017246">
    <property type="component" value="Unassembled WGS sequence"/>
</dbReference>
<protein>
    <submittedName>
        <fullName evidence="2">Agc family protein kinase</fullName>
    </submittedName>
</protein>
<sequence>MEKCLQTGEGPTHSRDHCRDELSKPRLVAPHPAGIPFAVLDFIHPLFQSPRGVDEKRTVNDDVDMLETRLPSLERNKRCRDGISYSDRATSSSVSCDFELEDL</sequence>
<organism evidence="2 3">
    <name type="scientific">Echinococcus multilocularis</name>
    <name type="common">Fox tapeworm</name>
    <dbReference type="NCBI Taxonomy" id="6211"/>
    <lineage>
        <taxon>Eukaryota</taxon>
        <taxon>Metazoa</taxon>
        <taxon>Spiralia</taxon>
        <taxon>Lophotrochozoa</taxon>
        <taxon>Platyhelminthes</taxon>
        <taxon>Cestoda</taxon>
        <taxon>Eucestoda</taxon>
        <taxon>Cyclophyllidea</taxon>
        <taxon>Taeniidae</taxon>
        <taxon>Echinococcus</taxon>
    </lineage>
</organism>
<keyword evidence="3" id="KW-1185">Reference proteome</keyword>
<dbReference type="EMBL" id="LN902328">
    <property type="protein sequence ID" value="CUT98488.1"/>
    <property type="molecule type" value="Genomic_DNA"/>
</dbReference>
<accession>A0A0S4MI40</accession>
<reference evidence="2" key="2">
    <citation type="submission" date="2015-11" db="EMBL/GenBank/DDBJ databases">
        <authorList>
            <person name="Zhang Y."/>
            <person name="Guo Z."/>
        </authorList>
    </citation>
    <scope>NUCLEOTIDE SEQUENCE</scope>
</reference>
<reference evidence="2" key="1">
    <citation type="journal article" date="2013" name="Nature">
        <title>The genomes of four tapeworm species reveal adaptations to parasitism.</title>
        <authorList>
            <person name="Tsai I.J."/>
            <person name="Zarowiecki M."/>
            <person name="Holroyd N."/>
            <person name="Garciarrubio A."/>
            <person name="Sanchez-Flores A."/>
            <person name="Brooks K.L."/>
            <person name="Tracey A."/>
            <person name="Bobes R.J."/>
            <person name="Fragoso G."/>
            <person name="Sciutto E."/>
            <person name="Aslett M."/>
            <person name="Beasley H."/>
            <person name="Bennett H.M."/>
            <person name="Cai J."/>
            <person name="Camicia F."/>
            <person name="Clark R."/>
            <person name="Cucher M."/>
            <person name="De Silva N."/>
            <person name="Day T.A."/>
            <person name="Deplazes P."/>
            <person name="Estrada K."/>
            <person name="Fernandez C."/>
            <person name="Holland P.W."/>
            <person name="Hou J."/>
            <person name="Hu S."/>
            <person name="Huckvale T."/>
            <person name="Hung S.S."/>
            <person name="Kamenetzky L."/>
            <person name="Keane J.A."/>
            <person name="Kiss F."/>
            <person name="Koziol U."/>
            <person name="Lambert O."/>
            <person name="Liu K."/>
            <person name="Luo X."/>
            <person name="Luo Y."/>
            <person name="Macchiaroli N."/>
            <person name="Nichol S."/>
            <person name="Paps J."/>
            <person name="Parkinson J."/>
            <person name="Pouchkina-Stantcheva N."/>
            <person name="Riddiford N."/>
            <person name="Rosenzvit M."/>
            <person name="Salinas G."/>
            <person name="Wasmuth J.D."/>
            <person name="Zamanian M."/>
            <person name="Zheng Y."/>
            <person name="Cai X."/>
            <person name="Soberon X."/>
            <person name="Olson P.D."/>
            <person name="Laclette J.P."/>
            <person name="Brehm K."/>
            <person name="Berriman M."/>
            <person name="Garciarrubio A."/>
            <person name="Bobes R.J."/>
            <person name="Fragoso G."/>
            <person name="Sanchez-Flores A."/>
            <person name="Estrada K."/>
            <person name="Cevallos M.A."/>
            <person name="Morett E."/>
            <person name="Gonzalez V."/>
            <person name="Portillo T."/>
            <person name="Ochoa-Leyva A."/>
            <person name="Jose M.V."/>
            <person name="Sciutto E."/>
            <person name="Landa A."/>
            <person name="Jimenez L."/>
            <person name="Valdes V."/>
            <person name="Carrero J.C."/>
            <person name="Larralde C."/>
            <person name="Morales-Montor J."/>
            <person name="Limon-Lason J."/>
            <person name="Soberon X."/>
            <person name="Laclette J.P."/>
        </authorList>
    </citation>
    <scope>NUCLEOTIDE SEQUENCE [LARGE SCALE GENOMIC DNA]</scope>
</reference>
<keyword evidence="2" id="KW-0808">Transferase</keyword>
<proteinExistence type="predicted"/>
<dbReference type="AlphaFoldDB" id="A0A0S4MI40"/>
<evidence type="ECO:0000256" key="1">
    <source>
        <dbReference type="SAM" id="MobiDB-lite"/>
    </source>
</evidence>
<feature type="region of interest" description="Disordered" evidence="1">
    <location>
        <begin position="1"/>
        <end position="20"/>
    </location>
</feature>
<keyword evidence="2" id="KW-0418">Kinase</keyword>
<dbReference type="GO" id="GO:0016301">
    <property type="term" value="F:kinase activity"/>
    <property type="evidence" value="ECO:0007669"/>
    <property type="project" value="UniProtKB-KW"/>
</dbReference>
<evidence type="ECO:0000313" key="2">
    <source>
        <dbReference type="EMBL" id="CUT98488.1"/>
    </source>
</evidence>
<evidence type="ECO:0000313" key="3">
    <source>
        <dbReference type="Proteomes" id="UP000017246"/>
    </source>
</evidence>